<protein>
    <submittedName>
        <fullName evidence="1">Uncharacterized protein</fullName>
    </submittedName>
</protein>
<reference evidence="2" key="2">
    <citation type="submission" date="2015-01" db="EMBL/GenBank/DDBJ databases">
        <title>Evolutionary Origins and Diversification of the Mycorrhizal Mutualists.</title>
        <authorList>
            <consortium name="DOE Joint Genome Institute"/>
            <consortium name="Mycorrhizal Genomics Consortium"/>
            <person name="Kohler A."/>
            <person name="Kuo A."/>
            <person name="Nagy L.G."/>
            <person name="Floudas D."/>
            <person name="Copeland A."/>
            <person name="Barry K.W."/>
            <person name="Cichocki N."/>
            <person name="Veneault-Fourrey C."/>
            <person name="LaButti K."/>
            <person name="Lindquist E.A."/>
            <person name="Lipzen A."/>
            <person name="Lundell T."/>
            <person name="Morin E."/>
            <person name="Murat C."/>
            <person name="Riley R."/>
            <person name="Ohm R."/>
            <person name="Sun H."/>
            <person name="Tunlid A."/>
            <person name="Henrissat B."/>
            <person name="Grigoriev I.V."/>
            <person name="Hibbett D.S."/>
            <person name="Martin F."/>
        </authorList>
    </citation>
    <scope>NUCLEOTIDE SEQUENCE [LARGE SCALE GENOMIC DNA]</scope>
    <source>
        <strain evidence="2">F 1598</strain>
    </source>
</reference>
<name>A0A0C3GCV4_PILCF</name>
<proteinExistence type="predicted"/>
<dbReference type="EMBL" id="KN832975">
    <property type="protein sequence ID" value="KIM89534.1"/>
    <property type="molecule type" value="Genomic_DNA"/>
</dbReference>
<dbReference type="InParanoid" id="A0A0C3GCV4"/>
<keyword evidence="2" id="KW-1185">Reference proteome</keyword>
<organism evidence="1 2">
    <name type="scientific">Piloderma croceum (strain F 1598)</name>
    <dbReference type="NCBI Taxonomy" id="765440"/>
    <lineage>
        <taxon>Eukaryota</taxon>
        <taxon>Fungi</taxon>
        <taxon>Dikarya</taxon>
        <taxon>Basidiomycota</taxon>
        <taxon>Agaricomycotina</taxon>
        <taxon>Agaricomycetes</taxon>
        <taxon>Agaricomycetidae</taxon>
        <taxon>Atheliales</taxon>
        <taxon>Atheliaceae</taxon>
        <taxon>Piloderma</taxon>
    </lineage>
</organism>
<sequence length="173" mass="20176">MRRFAILSEVEPVYYDCCINSCVCYTGKYKHDKSCRFCGQPRTIGGKLQHQFLYIPFIPRLQGYFQSEAKIKDLLYRNEYEHTPGRICDVFDCQHYRGLLDKKVVVDEHEQDHCYFSNPNDIAFSFCADGYLLFKRRRNGPSATPMVIQIYNLPPTIRTHLLNLLCLGVIPPP</sequence>
<feature type="non-terminal residue" evidence="1">
    <location>
        <position position="173"/>
    </location>
</feature>
<dbReference type="Proteomes" id="UP000054166">
    <property type="component" value="Unassembled WGS sequence"/>
</dbReference>
<dbReference type="HOGENOM" id="CLU_007337_2_1_1"/>
<accession>A0A0C3GCV4</accession>
<dbReference type="OrthoDB" id="3257409at2759"/>
<evidence type="ECO:0000313" key="1">
    <source>
        <dbReference type="EMBL" id="KIM89534.1"/>
    </source>
</evidence>
<reference evidence="1 2" key="1">
    <citation type="submission" date="2014-04" db="EMBL/GenBank/DDBJ databases">
        <authorList>
            <consortium name="DOE Joint Genome Institute"/>
            <person name="Kuo A."/>
            <person name="Tarkka M."/>
            <person name="Buscot F."/>
            <person name="Kohler A."/>
            <person name="Nagy L.G."/>
            <person name="Floudas D."/>
            <person name="Copeland A."/>
            <person name="Barry K.W."/>
            <person name="Cichocki N."/>
            <person name="Veneault-Fourrey C."/>
            <person name="LaButti K."/>
            <person name="Lindquist E.A."/>
            <person name="Lipzen A."/>
            <person name="Lundell T."/>
            <person name="Morin E."/>
            <person name="Murat C."/>
            <person name="Sun H."/>
            <person name="Tunlid A."/>
            <person name="Henrissat B."/>
            <person name="Grigoriev I.V."/>
            <person name="Hibbett D.S."/>
            <person name="Martin F."/>
            <person name="Nordberg H.P."/>
            <person name="Cantor M.N."/>
            <person name="Hua S.X."/>
        </authorList>
    </citation>
    <scope>NUCLEOTIDE SEQUENCE [LARGE SCALE GENOMIC DNA]</scope>
    <source>
        <strain evidence="1 2">F 1598</strain>
    </source>
</reference>
<dbReference type="AlphaFoldDB" id="A0A0C3GCV4"/>
<evidence type="ECO:0000313" key="2">
    <source>
        <dbReference type="Proteomes" id="UP000054166"/>
    </source>
</evidence>
<gene>
    <name evidence="1" type="ORF">PILCRDRAFT_61297</name>
</gene>